<dbReference type="STRING" id="307972.A0A2G8L6A5"/>
<organism evidence="2 3">
    <name type="scientific">Stichopus japonicus</name>
    <name type="common">Sea cucumber</name>
    <dbReference type="NCBI Taxonomy" id="307972"/>
    <lineage>
        <taxon>Eukaryota</taxon>
        <taxon>Metazoa</taxon>
        <taxon>Echinodermata</taxon>
        <taxon>Eleutherozoa</taxon>
        <taxon>Echinozoa</taxon>
        <taxon>Holothuroidea</taxon>
        <taxon>Aspidochirotacea</taxon>
        <taxon>Aspidochirotida</taxon>
        <taxon>Stichopodidae</taxon>
        <taxon>Apostichopus</taxon>
    </lineage>
</organism>
<dbReference type="OrthoDB" id="5568754at2759"/>
<evidence type="ECO:0000313" key="3">
    <source>
        <dbReference type="Proteomes" id="UP000230750"/>
    </source>
</evidence>
<dbReference type="AlphaFoldDB" id="A0A2G8L6A5"/>
<protein>
    <submittedName>
        <fullName evidence="2">Uncharacterized protein</fullName>
    </submittedName>
</protein>
<dbReference type="EMBL" id="MRZV01000203">
    <property type="protein sequence ID" value="PIK55715.1"/>
    <property type="molecule type" value="Genomic_DNA"/>
</dbReference>
<dbReference type="Proteomes" id="UP000230750">
    <property type="component" value="Unassembled WGS sequence"/>
</dbReference>
<feature type="region of interest" description="Disordered" evidence="1">
    <location>
        <begin position="291"/>
        <end position="311"/>
    </location>
</feature>
<accession>A0A2G8L6A5</accession>
<proteinExistence type="predicted"/>
<dbReference type="PANTHER" id="PTHR13219">
    <property type="entry name" value="TRANSMEMBRANE PROTEIN 94"/>
    <property type="match status" value="1"/>
</dbReference>
<feature type="compositionally biased region" description="Polar residues" evidence="1">
    <location>
        <begin position="294"/>
        <end position="311"/>
    </location>
</feature>
<dbReference type="InterPro" id="IPR039720">
    <property type="entry name" value="TMEM94"/>
</dbReference>
<evidence type="ECO:0000313" key="2">
    <source>
        <dbReference type="EMBL" id="PIK55715.1"/>
    </source>
</evidence>
<sequence length="503" mass="57014">MTSNREVVTQIPSLKECLCQGAYLMGFTEKAIDQYFVEQQIAMYKAVPADRKLSAGGSLRSQTLVQRKNPVPQVLSVIARDQSSDDYQVMTQGTAHLVLSLCTDFWDGQDLQPLNESDRKKIFDFYQRAMLSSYCSVLAYQPVVDFLPEQQGNLYIELPSNYSKHGHIHKQPESPSLMRSSWDVNSCKSLPVDGVNHPKARNCRSLDSAIDSIGRLPGNEWTDFYRHDRDYFRNTKTDILTLIEQLDHACIRFVHFSEDQVLRSKVFAEKMGLEAGWNCHISLQSEHGEVRSLSHGNSGQMSNHPSQASSAGIEQIELDVDGQRVRFKEDSQGNVHEDIETGNKQSEDLTVEEVIKLDVSIIDESEGHETSETEALLVDEISVDVGKEMDELEQKKVKHKVKEDYGCHDDDEDFPQEWRPLLEDDPEHSYLQSNFSNRHRQISETHTCSDGTDVDTTDSVTGFDVSNRARLPRGIENIRPHIQGIDNVPLQVPLFTDVTPESK</sequence>
<keyword evidence="3" id="KW-1185">Reference proteome</keyword>
<reference evidence="2 3" key="1">
    <citation type="journal article" date="2017" name="PLoS Biol.">
        <title>The sea cucumber genome provides insights into morphological evolution and visceral regeneration.</title>
        <authorList>
            <person name="Zhang X."/>
            <person name="Sun L."/>
            <person name="Yuan J."/>
            <person name="Sun Y."/>
            <person name="Gao Y."/>
            <person name="Zhang L."/>
            <person name="Li S."/>
            <person name="Dai H."/>
            <person name="Hamel J.F."/>
            <person name="Liu C."/>
            <person name="Yu Y."/>
            <person name="Liu S."/>
            <person name="Lin W."/>
            <person name="Guo K."/>
            <person name="Jin S."/>
            <person name="Xu P."/>
            <person name="Storey K.B."/>
            <person name="Huan P."/>
            <person name="Zhang T."/>
            <person name="Zhou Y."/>
            <person name="Zhang J."/>
            <person name="Lin C."/>
            <person name="Li X."/>
            <person name="Xing L."/>
            <person name="Huo D."/>
            <person name="Sun M."/>
            <person name="Wang L."/>
            <person name="Mercier A."/>
            <person name="Li F."/>
            <person name="Yang H."/>
            <person name="Xiang J."/>
        </authorList>
    </citation>
    <scope>NUCLEOTIDE SEQUENCE [LARGE SCALE GENOMIC DNA]</scope>
    <source>
        <strain evidence="2">Shaxun</strain>
        <tissue evidence="2">Muscle</tissue>
    </source>
</reference>
<dbReference type="PANTHER" id="PTHR13219:SF6">
    <property type="entry name" value="TRANSMEMBRANE PROTEIN 94"/>
    <property type="match status" value="1"/>
</dbReference>
<name>A0A2G8L6A5_STIJA</name>
<evidence type="ECO:0000256" key="1">
    <source>
        <dbReference type="SAM" id="MobiDB-lite"/>
    </source>
</evidence>
<gene>
    <name evidence="2" type="ORF">BSL78_07375</name>
</gene>
<comment type="caution">
    <text evidence="2">The sequence shown here is derived from an EMBL/GenBank/DDBJ whole genome shotgun (WGS) entry which is preliminary data.</text>
</comment>